<proteinExistence type="predicted"/>
<accession>A0A518CFB0</accession>
<organism evidence="1 2">
    <name type="scientific">Bremerella volcania</name>
    <dbReference type="NCBI Taxonomy" id="2527984"/>
    <lineage>
        <taxon>Bacteria</taxon>
        <taxon>Pseudomonadati</taxon>
        <taxon>Planctomycetota</taxon>
        <taxon>Planctomycetia</taxon>
        <taxon>Pirellulales</taxon>
        <taxon>Pirellulaceae</taxon>
        <taxon>Bremerella</taxon>
    </lineage>
</organism>
<gene>
    <name evidence="1" type="ORF">Pan97_49970</name>
</gene>
<keyword evidence="2" id="KW-1185">Reference proteome</keyword>
<dbReference type="AlphaFoldDB" id="A0A518CFB0"/>
<dbReference type="KEGG" id="bvo:Pan97_49970"/>
<reference evidence="2" key="1">
    <citation type="submission" date="2019-02" db="EMBL/GenBank/DDBJ databases">
        <title>Deep-cultivation of Planctomycetes and their phenomic and genomic characterization uncovers novel biology.</title>
        <authorList>
            <person name="Wiegand S."/>
            <person name="Jogler M."/>
            <person name="Boedeker C."/>
            <person name="Pinto D."/>
            <person name="Vollmers J."/>
            <person name="Rivas-Marin E."/>
            <person name="Kohn T."/>
            <person name="Peeters S.H."/>
            <person name="Heuer A."/>
            <person name="Rast P."/>
            <person name="Oberbeckmann S."/>
            <person name="Bunk B."/>
            <person name="Jeske O."/>
            <person name="Meyerdierks A."/>
            <person name="Storesund J.E."/>
            <person name="Kallscheuer N."/>
            <person name="Luecker S."/>
            <person name="Lage O.M."/>
            <person name="Pohl T."/>
            <person name="Merkel B.J."/>
            <person name="Hornburger P."/>
            <person name="Mueller R.-W."/>
            <person name="Bruemmer F."/>
            <person name="Labrenz M."/>
            <person name="Spormann A.M."/>
            <person name="Op den Camp H."/>
            <person name="Overmann J."/>
            <person name="Amann R."/>
            <person name="Jetten M.S.M."/>
            <person name="Mascher T."/>
            <person name="Medema M.H."/>
            <person name="Devos D.P."/>
            <person name="Kaster A.-K."/>
            <person name="Ovreas L."/>
            <person name="Rohde M."/>
            <person name="Galperin M.Y."/>
            <person name="Jogler C."/>
        </authorList>
    </citation>
    <scope>NUCLEOTIDE SEQUENCE [LARGE SCALE GENOMIC DNA]</scope>
    <source>
        <strain evidence="2">Pan97</strain>
    </source>
</reference>
<sequence>MSLPESIMKAFPASEDRLFESLRPAVDNDMLKDIAMADNGHQWEEMYEQLRIIRDRGEIPDRFDWQLDEVLCLTRWSDPDKPNPPPFRSGPMGPKGFVTRLFVCTVLMRQEQTPREDWDSNVAISLASAARIGPDADDALARFLTYRLRQITNPDDRFYARLGILTIALRRGNQGITESDLETLADQLLDADTGSRGATSFDPEFPPPADFSIEQGFWEPTVAQLRDHALRVNPKLGEKLQLCALLVARD</sequence>
<evidence type="ECO:0000313" key="2">
    <source>
        <dbReference type="Proteomes" id="UP000318626"/>
    </source>
</evidence>
<evidence type="ECO:0000313" key="1">
    <source>
        <dbReference type="EMBL" id="QDU77918.1"/>
    </source>
</evidence>
<dbReference type="EMBL" id="CP036289">
    <property type="protein sequence ID" value="QDU77918.1"/>
    <property type="molecule type" value="Genomic_DNA"/>
</dbReference>
<protein>
    <submittedName>
        <fullName evidence="1">Uncharacterized protein</fullName>
    </submittedName>
</protein>
<name>A0A518CFB0_9BACT</name>
<dbReference type="Proteomes" id="UP000318626">
    <property type="component" value="Chromosome"/>
</dbReference>